<accession>A0A8H6X8H8</accession>
<dbReference type="EMBL" id="JACAZH010000036">
    <property type="protein sequence ID" value="KAF7336555.1"/>
    <property type="molecule type" value="Genomic_DNA"/>
</dbReference>
<dbReference type="OrthoDB" id="3034721at2759"/>
<evidence type="ECO:0008006" key="3">
    <source>
        <dbReference type="Google" id="ProtNLM"/>
    </source>
</evidence>
<dbReference type="Proteomes" id="UP000623467">
    <property type="component" value="Unassembled WGS sequence"/>
</dbReference>
<reference evidence="1" key="1">
    <citation type="submission" date="2020-05" db="EMBL/GenBank/DDBJ databases">
        <title>Mycena genomes resolve the evolution of fungal bioluminescence.</title>
        <authorList>
            <person name="Tsai I.J."/>
        </authorList>
    </citation>
    <scope>NUCLEOTIDE SEQUENCE</scope>
    <source>
        <strain evidence="1">160909Yilan</strain>
    </source>
</reference>
<name>A0A8H6X8H8_9AGAR</name>
<proteinExistence type="predicted"/>
<organism evidence="1 2">
    <name type="scientific">Mycena sanguinolenta</name>
    <dbReference type="NCBI Taxonomy" id="230812"/>
    <lineage>
        <taxon>Eukaryota</taxon>
        <taxon>Fungi</taxon>
        <taxon>Dikarya</taxon>
        <taxon>Basidiomycota</taxon>
        <taxon>Agaricomycotina</taxon>
        <taxon>Agaricomycetes</taxon>
        <taxon>Agaricomycetidae</taxon>
        <taxon>Agaricales</taxon>
        <taxon>Marasmiineae</taxon>
        <taxon>Mycenaceae</taxon>
        <taxon>Mycena</taxon>
    </lineage>
</organism>
<gene>
    <name evidence="1" type="ORF">MSAN_02287700</name>
</gene>
<protein>
    <recommendedName>
        <fullName evidence="3">F-box domain-containing protein</fullName>
    </recommendedName>
</protein>
<comment type="caution">
    <text evidence="1">The sequence shown here is derived from an EMBL/GenBank/DDBJ whole genome shotgun (WGS) entry which is preliminary data.</text>
</comment>
<dbReference type="AlphaFoldDB" id="A0A8H6X8H8"/>
<sequence length="261" mass="29975">MSALRISAELWRNILLYCPYATTVSFTFICQQFRTVSERIRYRKVRLSYRQALLFFRTLHDRPSLGAHVRSLYLHRPDSSVRHEGSAFEAALTSMTGLWGLQIMCPVDVQALLGYCHAPLRSFTYGLPSCDALREFLAQQPFITSIRLYHPLNRDPTPWFLPMLEKVEALTVDLADLIVGAPVRRISFRYRPEERVTQPVKPPIFFTLSAVPVVHVECMACQLVHYNELDRFLPSLETLVVLQDVTWGDRTESVGRISSIS</sequence>
<evidence type="ECO:0000313" key="1">
    <source>
        <dbReference type="EMBL" id="KAF7336555.1"/>
    </source>
</evidence>
<evidence type="ECO:0000313" key="2">
    <source>
        <dbReference type="Proteomes" id="UP000623467"/>
    </source>
</evidence>
<keyword evidence="2" id="KW-1185">Reference proteome</keyword>